<dbReference type="RefSeq" id="WP_058900285.1">
    <property type="nucleotide sequence ID" value="NZ_CM011124.1"/>
</dbReference>
<protein>
    <submittedName>
        <fullName evidence="1">Uncharacterized protein</fullName>
    </submittedName>
</protein>
<organism evidence="1 2">
    <name type="scientific">Pannonibacter phragmitetus</name>
    <dbReference type="NCBI Taxonomy" id="121719"/>
    <lineage>
        <taxon>Bacteria</taxon>
        <taxon>Pseudomonadati</taxon>
        <taxon>Pseudomonadota</taxon>
        <taxon>Alphaproteobacteria</taxon>
        <taxon>Hyphomicrobiales</taxon>
        <taxon>Stappiaceae</taxon>
        <taxon>Pannonibacter</taxon>
    </lineage>
</organism>
<dbReference type="AlphaFoldDB" id="A0A0L0J6Z0"/>
<dbReference type="Gene3D" id="3.40.960.10">
    <property type="entry name" value="VSR Endonuclease"/>
    <property type="match status" value="1"/>
</dbReference>
<dbReference type="Proteomes" id="UP000064921">
    <property type="component" value="Chromosome"/>
</dbReference>
<dbReference type="InterPro" id="IPR047216">
    <property type="entry name" value="Endonuclease_DUF559_bact"/>
</dbReference>
<proteinExistence type="predicted"/>
<dbReference type="CDD" id="cd01038">
    <property type="entry name" value="Endonuclease_DUF559"/>
    <property type="match status" value="1"/>
</dbReference>
<dbReference type="EMBL" id="CP013068">
    <property type="protein sequence ID" value="ALV29476.1"/>
    <property type="molecule type" value="Genomic_DNA"/>
</dbReference>
<sequence>MTAISKDTRCRAVSLRREQTFQEKALWVQLRELKAYGIHVRRQAPVGPYVADFAILSRRVVIEVDGEVHGTGVQVSRDETRDRWLQKEGFQVWRYAAADVEHNLEGVVEDVLRRLGLQGSAG</sequence>
<dbReference type="Pfam" id="PF04480">
    <property type="entry name" value="DUF559"/>
    <property type="match status" value="1"/>
</dbReference>
<dbReference type="InterPro" id="IPR011335">
    <property type="entry name" value="Restrct_endonuc-II-like"/>
</dbReference>
<dbReference type="STRING" id="121719.APZ00_22540"/>
<keyword evidence="2" id="KW-1185">Reference proteome</keyword>
<dbReference type="PANTHER" id="PTHR38590">
    <property type="entry name" value="BLL0828 PROTEIN"/>
    <property type="match status" value="1"/>
</dbReference>
<dbReference type="SUPFAM" id="SSF52980">
    <property type="entry name" value="Restriction endonuclease-like"/>
    <property type="match status" value="1"/>
</dbReference>
<dbReference type="PANTHER" id="PTHR38590:SF1">
    <property type="entry name" value="BLL0828 PROTEIN"/>
    <property type="match status" value="1"/>
</dbReference>
<gene>
    <name evidence="1" type="ORF">APZ00_22540</name>
</gene>
<evidence type="ECO:0000313" key="1">
    <source>
        <dbReference type="EMBL" id="ALV29476.1"/>
    </source>
</evidence>
<dbReference type="PATRIC" id="fig|121719.5.peg.458"/>
<evidence type="ECO:0000313" key="2">
    <source>
        <dbReference type="Proteomes" id="UP000064921"/>
    </source>
</evidence>
<dbReference type="KEGG" id="pphr:APZ00_22540"/>
<accession>A0A0L0J6Z0</accession>
<name>A0A0L0J6Z0_9HYPH</name>
<reference evidence="1 2" key="1">
    <citation type="submission" date="2015-10" db="EMBL/GenBank/DDBJ databases">
        <title>The world's first case of liver abscess caused by Pannonibacter phragmitetus.</title>
        <authorList>
            <person name="Ming D."/>
            <person name="Wang M."/>
            <person name="Zhou Y."/>
            <person name="Jiang T."/>
            <person name="Hu S."/>
        </authorList>
    </citation>
    <scope>NUCLEOTIDE SEQUENCE [LARGE SCALE GENOMIC DNA]</scope>
    <source>
        <strain evidence="1 2">31801</strain>
    </source>
</reference>
<dbReference type="InterPro" id="IPR007569">
    <property type="entry name" value="DUF559"/>
</dbReference>